<dbReference type="AlphaFoldDB" id="A0ABD5SYL9"/>
<dbReference type="Pfam" id="PF24035">
    <property type="entry name" value="DUF7344"/>
    <property type="match status" value="1"/>
</dbReference>
<reference evidence="2 3" key="1">
    <citation type="journal article" date="2019" name="Int. J. Syst. Evol. Microbiol.">
        <title>The Global Catalogue of Microorganisms (GCM) 10K type strain sequencing project: providing services to taxonomists for standard genome sequencing and annotation.</title>
        <authorList>
            <consortium name="The Broad Institute Genomics Platform"/>
            <consortium name="The Broad Institute Genome Sequencing Center for Infectious Disease"/>
            <person name="Wu L."/>
            <person name="Ma J."/>
        </authorList>
    </citation>
    <scope>NUCLEOTIDE SEQUENCE [LARGE SCALE GENOMIC DNA]</scope>
    <source>
        <strain evidence="2 3">LMG 29247</strain>
    </source>
</reference>
<dbReference type="RefSeq" id="WP_273740986.1">
    <property type="nucleotide sequence ID" value="NZ_JAQIVI010000502.1"/>
</dbReference>
<feature type="domain" description="DUF7344" evidence="1">
    <location>
        <begin position="15"/>
        <end position="90"/>
    </location>
</feature>
<gene>
    <name evidence="2" type="ORF">ACFQE6_25175</name>
</gene>
<protein>
    <recommendedName>
        <fullName evidence="1">DUF7344 domain-containing protein</fullName>
    </recommendedName>
</protein>
<evidence type="ECO:0000259" key="1">
    <source>
        <dbReference type="Pfam" id="PF24035"/>
    </source>
</evidence>
<organism evidence="2 3">
    <name type="scientific">Natrinema soli</name>
    <dbReference type="NCBI Taxonomy" id="1930624"/>
    <lineage>
        <taxon>Archaea</taxon>
        <taxon>Methanobacteriati</taxon>
        <taxon>Methanobacteriota</taxon>
        <taxon>Stenosarchaea group</taxon>
        <taxon>Halobacteria</taxon>
        <taxon>Halobacteriales</taxon>
        <taxon>Natrialbaceae</taxon>
        <taxon>Natrinema</taxon>
    </lineage>
</organism>
<sequence length="139" mass="15689">MDTGVDDADFDALYGLLSDSYRRYVLYYLLDSEYANVDGVSLQIAGWEQDIPIENVSEDALNTVTLSLVHNHLPRLVDHGLVNYDRRSGDIIVGDRFDAIRSTVEQARAVEEPDITINNSTESFLYSELLTERDDQSPT</sequence>
<dbReference type="EMBL" id="JBHSWV010000502">
    <property type="protein sequence ID" value="MFC6768175.1"/>
    <property type="molecule type" value="Genomic_DNA"/>
</dbReference>
<name>A0ABD5SYL9_9EURY</name>
<accession>A0ABD5SYL9</accession>
<proteinExistence type="predicted"/>
<comment type="caution">
    <text evidence="2">The sequence shown here is derived from an EMBL/GenBank/DDBJ whole genome shotgun (WGS) entry which is preliminary data.</text>
</comment>
<keyword evidence="3" id="KW-1185">Reference proteome</keyword>
<evidence type="ECO:0000313" key="2">
    <source>
        <dbReference type="EMBL" id="MFC6768175.1"/>
    </source>
</evidence>
<dbReference type="Proteomes" id="UP001596383">
    <property type="component" value="Unassembled WGS sequence"/>
</dbReference>
<dbReference type="InterPro" id="IPR055768">
    <property type="entry name" value="DUF7344"/>
</dbReference>
<evidence type="ECO:0000313" key="3">
    <source>
        <dbReference type="Proteomes" id="UP001596383"/>
    </source>
</evidence>